<protein>
    <submittedName>
        <fullName evidence="1">Uncharacterized protein</fullName>
    </submittedName>
</protein>
<dbReference type="EMBL" id="MK500327">
    <property type="protein sequence ID" value="QBK85492.1"/>
    <property type="molecule type" value="Genomic_DNA"/>
</dbReference>
<gene>
    <name evidence="1" type="ORF">LCMAC101_00790</name>
</gene>
<accession>A0A481YQM8</accession>
<sequence length="106" mass="12402">MSNVEEHARNRVGFFQLRERLKNDGYEFELVAVVRGDPVNQNGINYIFIHPMLIKGLMLTGFKEIPLNWNLCGIPIAFWPERIDYDHVYHVIKEYIQPKGSNIKGE</sequence>
<proteinExistence type="predicted"/>
<reference evidence="1" key="1">
    <citation type="journal article" date="2019" name="MBio">
        <title>Virus Genomes from Deep Sea Sediments Expand the Ocean Megavirome and Support Independent Origins of Viral Gigantism.</title>
        <authorList>
            <person name="Backstrom D."/>
            <person name="Yutin N."/>
            <person name="Jorgensen S.L."/>
            <person name="Dharamshi J."/>
            <person name="Homa F."/>
            <person name="Zaremba-Niedwiedzka K."/>
            <person name="Spang A."/>
            <person name="Wolf Y.I."/>
            <person name="Koonin E.V."/>
            <person name="Ettema T.J."/>
        </authorList>
    </citation>
    <scope>NUCLEOTIDE SEQUENCE</scope>
</reference>
<name>A0A481YQM8_9VIRU</name>
<evidence type="ECO:0000313" key="1">
    <source>
        <dbReference type="EMBL" id="QBK85492.1"/>
    </source>
</evidence>
<organism evidence="1">
    <name type="scientific">Marseillevirus LCMAC101</name>
    <dbReference type="NCBI Taxonomy" id="2506602"/>
    <lineage>
        <taxon>Viruses</taxon>
        <taxon>Varidnaviria</taxon>
        <taxon>Bamfordvirae</taxon>
        <taxon>Nucleocytoviricota</taxon>
        <taxon>Megaviricetes</taxon>
        <taxon>Pimascovirales</taxon>
        <taxon>Pimascovirales incertae sedis</taxon>
        <taxon>Marseilleviridae</taxon>
    </lineage>
</organism>